<evidence type="ECO:0000256" key="2">
    <source>
        <dbReference type="ARBA" id="ARBA00022884"/>
    </source>
</evidence>
<name>A0A4Z0R3E9_9FIRM</name>
<feature type="domain" description="Large ribosomal subunit protein bL25 beta" evidence="6">
    <location>
        <begin position="97"/>
        <end position="170"/>
    </location>
</feature>
<dbReference type="InterPro" id="IPR011035">
    <property type="entry name" value="Ribosomal_bL25/Gln-tRNA_synth"/>
</dbReference>
<dbReference type="GO" id="GO:0006412">
    <property type="term" value="P:translation"/>
    <property type="evidence" value="ECO:0007669"/>
    <property type="project" value="InterPro"/>
</dbReference>
<evidence type="ECO:0000313" key="8">
    <source>
        <dbReference type="Proteomes" id="UP000298460"/>
    </source>
</evidence>
<proteinExistence type="predicted"/>
<dbReference type="Gene3D" id="2.40.240.10">
    <property type="entry name" value="Ribosomal Protein L25, Chain P"/>
    <property type="match status" value="1"/>
</dbReference>
<dbReference type="Pfam" id="PF14693">
    <property type="entry name" value="Ribosomal_TL5_C"/>
    <property type="match status" value="1"/>
</dbReference>
<dbReference type="PANTHER" id="PTHR33284">
    <property type="entry name" value="RIBOSOMAL PROTEIN L25/GLN-TRNA SYNTHETASE, ANTI-CODON-BINDING DOMAIN-CONTAINING PROTEIN"/>
    <property type="match status" value="1"/>
</dbReference>
<sequence length="199" mass="21837">MEETILAAVERTMQPKLCRAAGFTPGVLYGDSVTDAISVQFDTAVLKKVIAAHGWNAKVWVDFGGNRKFGFIKEVQRDSVTAKVIHIDVFLVSQDHEVKMIIPVIFEGRDNLDNVLLQVYKSEIEVTGKAVLMPESFVVDVSAMVLGDTITSASFNLDKQLTITESENEIYGIITPLPELVVEPETVVAVETPTKTPEA</sequence>
<dbReference type="InterPro" id="IPR020057">
    <property type="entry name" value="Ribosomal_bL25_b-dom"/>
</dbReference>
<evidence type="ECO:0000256" key="3">
    <source>
        <dbReference type="ARBA" id="ARBA00022980"/>
    </source>
</evidence>
<dbReference type="InterPro" id="IPR020056">
    <property type="entry name" value="Rbsml_bL25/Gln-tRNA_synth_N"/>
</dbReference>
<accession>A0A4Z0R3E9</accession>
<dbReference type="Gene3D" id="2.170.120.20">
    <property type="entry name" value="Ribosomal protein L25, beta domain"/>
    <property type="match status" value="1"/>
</dbReference>
<dbReference type="Pfam" id="PF01386">
    <property type="entry name" value="Ribosomal_L25p"/>
    <property type="match status" value="1"/>
</dbReference>
<gene>
    <name evidence="7" type="ORF">E4K67_12540</name>
</gene>
<dbReference type="GO" id="GO:0008097">
    <property type="term" value="F:5S rRNA binding"/>
    <property type="evidence" value="ECO:0007669"/>
    <property type="project" value="TreeGrafter"/>
</dbReference>
<dbReference type="GO" id="GO:0003735">
    <property type="term" value="F:structural constituent of ribosome"/>
    <property type="evidence" value="ECO:0007669"/>
    <property type="project" value="InterPro"/>
</dbReference>
<dbReference type="InterPro" id="IPR029751">
    <property type="entry name" value="Ribosomal_L25_dom"/>
</dbReference>
<dbReference type="Proteomes" id="UP000298460">
    <property type="component" value="Unassembled WGS sequence"/>
</dbReference>
<reference evidence="7 8" key="1">
    <citation type="submission" date="2019-03" db="EMBL/GenBank/DDBJ databases">
        <title>Draft Genome Sequence of Desulfosporosinus fructosivorans Strain 63.6F, Isolated from Marine Sediment in the Baltic Sea.</title>
        <authorList>
            <person name="Hausmann B."/>
            <person name="Vandieken V."/>
            <person name="Pjevac P."/>
            <person name="Schreck K."/>
            <person name="Herbold C.W."/>
            <person name="Loy A."/>
        </authorList>
    </citation>
    <scope>NUCLEOTIDE SEQUENCE [LARGE SCALE GENOMIC DNA]</scope>
    <source>
        <strain evidence="7 8">63.6F</strain>
    </source>
</reference>
<protein>
    <submittedName>
        <fullName evidence="7">50S ribosomal protein L25</fullName>
    </submittedName>
</protein>
<organism evidence="7 8">
    <name type="scientific">Desulfosporosinus fructosivorans</name>
    <dbReference type="NCBI Taxonomy" id="2018669"/>
    <lineage>
        <taxon>Bacteria</taxon>
        <taxon>Bacillati</taxon>
        <taxon>Bacillota</taxon>
        <taxon>Clostridia</taxon>
        <taxon>Eubacteriales</taxon>
        <taxon>Desulfitobacteriaceae</taxon>
        <taxon>Desulfosporosinus</taxon>
    </lineage>
</organism>
<keyword evidence="2" id="KW-0694">RNA-binding</keyword>
<keyword evidence="1" id="KW-0699">rRNA-binding</keyword>
<dbReference type="PANTHER" id="PTHR33284:SF1">
    <property type="entry name" value="RIBOSOMAL PROTEIN L25_GLN-TRNA SYNTHETASE, ANTI-CODON-BINDING DOMAIN-CONTAINING PROTEIN"/>
    <property type="match status" value="1"/>
</dbReference>
<evidence type="ECO:0000259" key="5">
    <source>
        <dbReference type="Pfam" id="PF01386"/>
    </source>
</evidence>
<keyword evidence="8" id="KW-1185">Reference proteome</keyword>
<evidence type="ECO:0000256" key="4">
    <source>
        <dbReference type="ARBA" id="ARBA00023274"/>
    </source>
</evidence>
<evidence type="ECO:0000259" key="6">
    <source>
        <dbReference type="Pfam" id="PF14693"/>
    </source>
</evidence>
<evidence type="ECO:0000256" key="1">
    <source>
        <dbReference type="ARBA" id="ARBA00022730"/>
    </source>
</evidence>
<dbReference type="SUPFAM" id="SSF50715">
    <property type="entry name" value="Ribosomal protein L25-like"/>
    <property type="match status" value="1"/>
</dbReference>
<dbReference type="RefSeq" id="WP_135547201.1">
    <property type="nucleotide sequence ID" value="NZ_SPQQ01000004.1"/>
</dbReference>
<dbReference type="OrthoDB" id="9790002at2"/>
<keyword evidence="4" id="KW-0687">Ribonucleoprotein</keyword>
<feature type="domain" description="Large ribosomal subunit protein bL25 L25" evidence="5">
    <location>
        <begin position="9"/>
        <end position="88"/>
    </location>
</feature>
<dbReference type="InterPro" id="IPR020930">
    <property type="entry name" value="Ribosomal_uL5_bac-type"/>
</dbReference>
<evidence type="ECO:0000313" key="7">
    <source>
        <dbReference type="EMBL" id="TGE37562.1"/>
    </source>
</evidence>
<dbReference type="CDD" id="cd00495">
    <property type="entry name" value="Ribosomal_L25_TL5_CTC"/>
    <property type="match status" value="1"/>
</dbReference>
<comment type="caution">
    <text evidence="7">The sequence shown here is derived from an EMBL/GenBank/DDBJ whole genome shotgun (WGS) entry which is preliminary data.</text>
</comment>
<dbReference type="InterPro" id="IPR037121">
    <property type="entry name" value="Ribosomal_bL25_C"/>
</dbReference>
<keyword evidence="3 7" id="KW-0689">Ribosomal protein</keyword>
<dbReference type="EMBL" id="SPQQ01000004">
    <property type="protein sequence ID" value="TGE37562.1"/>
    <property type="molecule type" value="Genomic_DNA"/>
</dbReference>
<dbReference type="GO" id="GO:0022625">
    <property type="term" value="C:cytosolic large ribosomal subunit"/>
    <property type="evidence" value="ECO:0007669"/>
    <property type="project" value="TreeGrafter"/>
</dbReference>
<dbReference type="AlphaFoldDB" id="A0A4Z0R3E9"/>